<evidence type="ECO:0000256" key="1">
    <source>
        <dbReference type="ARBA" id="ARBA00004202"/>
    </source>
</evidence>
<dbReference type="GO" id="GO:0005524">
    <property type="term" value="F:ATP binding"/>
    <property type="evidence" value="ECO:0007669"/>
    <property type="project" value="UniProtKB-KW"/>
</dbReference>
<dbReference type="SMART" id="SM00382">
    <property type="entry name" value="AAA"/>
    <property type="match status" value="2"/>
</dbReference>
<dbReference type="AlphaFoldDB" id="A0AAW5JI12"/>
<dbReference type="PROSITE" id="PS50893">
    <property type="entry name" value="ABC_TRANSPORTER_2"/>
    <property type="match status" value="2"/>
</dbReference>
<evidence type="ECO:0000313" key="10">
    <source>
        <dbReference type="EMBL" id="MCQ4769503.1"/>
    </source>
</evidence>
<comment type="subcellular location">
    <subcellularLocation>
        <location evidence="1">Cell membrane</location>
        <topology evidence="1">Peripheral membrane protein</topology>
    </subcellularLocation>
</comment>
<evidence type="ECO:0000313" key="11">
    <source>
        <dbReference type="Proteomes" id="UP001204562"/>
    </source>
</evidence>
<dbReference type="GO" id="GO:0043190">
    <property type="term" value="C:ATP-binding cassette (ABC) transporter complex"/>
    <property type="evidence" value="ECO:0007669"/>
    <property type="project" value="TreeGrafter"/>
</dbReference>
<feature type="domain" description="ABC transporter" evidence="9">
    <location>
        <begin position="267"/>
        <end position="489"/>
    </location>
</feature>
<reference evidence="10" key="1">
    <citation type="submission" date="2022-06" db="EMBL/GenBank/DDBJ databases">
        <title>Isolation of gut microbiota from human fecal samples.</title>
        <authorList>
            <person name="Pamer E.G."/>
            <person name="Barat B."/>
            <person name="Waligurski E."/>
            <person name="Medina S."/>
            <person name="Paddock L."/>
            <person name="Mostad J."/>
        </authorList>
    </citation>
    <scope>NUCLEOTIDE SEQUENCE</scope>
    <source>
        <strain evidence="10">DFI.9.91</strain>
    </source>
</reference>
<dbReference type="PROSITE" id="PS00211">
    <property type="entry name" value="ABC_TRANSPORTER_1"/>
    <property type="match status" value="1"/>
</dbReference>
<dbReference type="GO" id="GO:0042626">
    <property type="term" value="F:ATPase-coupled transmembrane transporter activity"/>
    <property type="evidence" value="ECO:0007669"/>
    <property type="project" value="TreeGrafter"/>
</dbReference>
<keyword evidence="6 10" id="KW-0067">ATP-binding</keyword>
<dbReference type="CDD" id="cd03225">
    <property type="entry name" value="ABC_cobalt_CbiO_domain1"/>
    <property type="match status" value="2"/>
</dbReference>
<sequence length="489" mass="53770">MPEPLLVGRELTFRYGKQSAPIFSNLSLTVEEGETVLLMGPSGCGKSTLAYCLAGLYPEYAGELAGTVRLAGRPLESYRPAARARTVSILFQNPDNQFCMDRVDHEVLFALENINYPGDLRARMDELLELAGLRELAQAPIRTLSGGTKQKLALCTALATGARLLILDEPFANLDPASCAQLSAQLRALNRRGLTLLVVDHRPDWWRSFLTRVVLMEDKGNLDAGAFPPSELEARREALTRRGLFLDDGWLNGRRPPAVPRPPETAAEAEDLALFHAREKKPCLEHLSFRLEKGSVTALIGRNGAGKTTLLTALAGVGRHRGRLRVAGRAGLVFQNPRFQFLTLTVEEEVLTTLRAARPQAAEEARAAEAEALLGEFGLLPWRKHSPYELSQGQQRRLALLSMLAGEQSLLLLDEPTYAQDERSTRFILDLLERRVAEGLTAVLATHDLALARACANQILLLEDGRLTTLAPAELDAYAAERRMPSCEA</sequence>
<name>A0AAW5JI12_9FIRM</name>
<keyword evidence="5" id="KW-0547">Nucleotide-binding</keyword>
<evidence type="ECO:0000256" key="8">
    <source>
        <dbReference type="ARBA" id="ARBA00023136"/>
    </source>
</evidence>
<gene>
    <name evidence="10" type="ORF">NE579_03340</name>
</gene>
<dbReference type="PANTHER" id="PTHR43553">
    <property type="entry name" value="HEAVY METAL TRANSPORTER"/>
    <property type="match status" value="1"/>
</dbReference>
<dbReference type="PANTHER" id="PTHR43553:SF27">
    <property type="entry name" value="ENERGY-COUPLING FACTOR TRANSPORTER ATP-BINDING PROTEIN ECFA2"/>
    <property type="match status" value="1"/>
</dbReference>
<evidence type="ECO:0000256" key="5">
    <source>
        <dbReference type="ARBA" id="ARBA00022741"/>
    </source>
</evidence>
<evidence type="ECO:0000259" key="9">
    <source>
        <dbReference type="PROSITE" id="PS50893"/>
    </source>
</evidence>
<evidence type="ECO:0000256" key="4">
    <source>
        <dbReference type="ARBA" id="ARBA00022475"/>
    </source>
</evidence>
<dbReference type="InterPro" id="IPR027417">
    <property type="entry name" value="P-loop_NTPase"/>
</dbReference>
<dbReference type="Proteomes" id="UP001204562">
    <property type="component" value="Unassembled WGS sequence"/>
</dbReference>
<keyword evidence="8" id="KW-0472">Membrane</keyword>
<dbReference type="InterPro" id="IPR015856">
    <property type="entry name" value="ABC_transpr_CbiO/EcfA_su"/>
</dbReference>
<evidence type="ECO:0000256" key="7">
    <source>
        <dbReference type="ARBA" id="ARBA00022967"/>
    </source>
</evidence>
<dbReference type="EMBL" id="JANFYS010000004">
    <property type="protein sequence ID" value="MCQ4769503.1"/>
    <property type="molecule type" value="Genomic_DNA"/>
</dbReference>
<dbReference type="Gene3D" id="3.40.50.300">
    <property type="entry name" value="P-loop containing nucleotide triphosphate hydrolases"/>
    <property type="match status" value="2"/>
</dbReference>
<evidence type="ECO:0000256" key="6">
    <source>
        <dbReference type="ARBA" id="ARBA00022840"/>
    </source>
</evidence>
<accession>A0AAW5JI12</accession>
<evidence type="ECO:0000256" key="2">
    <source>
        <dbReference type="ARBA" id="ARBA00005417"/>
    </source>
</evidence>
<evidence type="ECO:0000256" key="3">
    <source>
        <dbReference type="ARBA" id="ARBA00022448"/>
    </source>
</evidence>
<keyword evidence="4" id="KW-1003">Cell membrane</keyword>
<comment type="similarity">
    <text evidence="2">Belongs to the ABC transporter superfamily.</text>
</comment>
<dbReference type="GO" id="GO:0016887">
    <property type="term" value="F:ATP hydrolysis activity"/>
    <property type="evidence" value="ECO:0007669"/>
    <property type="project" value="InterPro"/>
</dbReference>
<keyword evidence="3" id="KW-0813">Transport</keyword>
<dbReference type="InterPro" id="IPR003593">
    <property type="entry name" value="AAA+_ATPase"/>
</dbReference>
<dbReference type="Pfam" id="PF00005">
    <property type="entry name" value="ABC_tran"/>
    <property type="match status" value="2"/>
</dbReference>
<dbReference type="SUPFAM" id="SSF52540">
    <property type="entry name" value="P-loop containing nucleoside triphosphate hydrolases"/>
    <property type="match status" value="2"/>
</dbReference>
<proteinExistence type="inferred from homology"/>
<organism evidence="10 11">
    <name type="scientific">Intestinimonas massiliensis</name>
    <name type="common">ex Afouda et al. 2020</name>
    <dbReference type="NCBI Taxonomy" id="1673721"/>
    <lineage>
        <taxon>Bacteria</taxon>
        <taxon>Bacillati</taxon>
        <taxon>Bacillota</taxon>
        <taxon>Clostridia</taxon>
        <taxon>Eubacteriales</taxon>
        <taxon>Intestinimonas</taxon>
    </lineage>
</organism>
<dbReference type="InterPro" id="IPR003439">
    <property type="entry name" value="ABC_transporter-like_ATP-bd"/>
</dbReference>
<keyword evidence="7" id="KW-1278">Translocase</keyword>
<dbReference type="RefSeq" id="WP_256303252.1">
    <property type="nucleotide sequence ID" value="NZ_JANFYS010000004.1"/>
</dbReference>
<protein>
    <submittedName>
        <fullName evidence="10">ATP-binding cassette domain-containing protein</fullName>
    </submittedName>
</protein>
<comment type="caution">
    <text evidence="10">The sequence shown here is derived from an EMBL/GenBank/DDBJ whole genome shotgun (WGS) entry which is preliminary data.</text>
</comment>
<dbReference type="InterPro" id="IPR050095">
    <property type="entry name" value="ECF_ABC_transporter_ATP-bd"/>
</dbReference>
<dbReference type="InterPro" id="IPR017871">
    <property type="entry name" value="ABC_transporter-like_CS"/>
</dbReference>
<feature type="domain" description="ABC transporter" evidence="9">
    <location>
        <begin position="6"/>
        <end position="243"/>
    </location>
</feature>